<evidence type="ECO:0000313" key="2">
    <source>
        <dbReference type="Proteomes" id="UP000035514"/>
    </source>
</evidence>
<dbReference type="PATRIC" id="fig|1447256.3.peg.485"/>
<evidence type="ECO:0000313" key="1">
    <source>
        <dbReference type="EMBL" id="KLE01680.1"/>
    </source>
</evidence>
<dbReference type="RefSeq" id="WP_046996261.1">
    <property type="nucleotide sequence ID" value="NZ_JAIQ01000059.1"/>
</dbReference>
<dbReference type="AlphaFoldDB" id="A0A0G9K7E1"/>
<gene>
    <name evidence="1" type="ORF">AA20_02540</name>
</gene>
<protein>
    <submittedName>
        <fullName evidence="1">Uncharacterized protein</fullName>
    </submittedName>
</protein>
<dbReference type="Proteomes" id="UP000035514">
    <property type="component" value="Unassembled WGS sequence"/>
</dbReference>
<organism evidence="1 2">
    <name type="scientific">Aliarcobacter butzleri L348</name>
    <dbReference type="NCBI Taxonomy" id="1447256"/>
    <lineage>
        <taxon>Bacteria</taxon>
        <taxon>Pseudomonadati</taxon>
        <taxon>Campylobacterota</taxon>
        <taxon>Epsilonproteobacteria</taxon>
        <taxon>Campylobacterales</taxon>
        <taxon>Arcobacteraceae</taxon>
        <taxon>Aliarcobacter</taxon>
    </lineage>
</organism>
<dbReference type="EMBL" id="JAIQ01000059">
    <property type="protein sequence ID" value="KLE01680.1"/>
    <property type="molecule type" value="Genomic_DNA"/>
</dbReference>
<name>A0A0G9K7E1_9BACT</name>
<proteinExistence type="predicted"/>
<accession>A0A0G9K7E1</accession>
<reference evidence="1 2" key="1">
    <citation type="submission" date="2014-01" db="EMBL/GenBank/DDBJ databases">
        <title>Development of a Comparative Genomic Fingerprinting Assay for High Resolution Genotyping of Arcobacter butzleri.</title>
        <authorList>
            <person name="Webb A.L."/>
            <person name="Inglis G.D."/>
            <person name="Kruczkiewicz P."/>
            <person name="Selinger L.B."/>
            <person name="Taboada E.N."/>
        </authorList>
    </citation>
    <scope>NUCLEOTIDE SEQUENCE [LARGE SCALE GENOMIC DNA]</scope>
    <source>
        <strain evidence="1 2">L348</strain>
    </source>
</reference>
<sequence>MESALWGFLGTLVGVVSSVSTTYLNNKKSIDLQKDADLLKRNELSRAFQRETLLNLQDTLHETMRLIGQMHLEDTHNYKETGIWGKSLFSEDINEGLMLSMRKISILKERISNNQLRLKLDDLHQNLNKPLSANSKEHSSILFKEIIDEFQSFMKELGVILRDNY</sequence>
<comment type="caution">
    <text evidence="1">The sequence shown here is derived from an EMBL/GenBank/DDBJ whole genome shotgun (WGS) entry which is preliminary data.</text>
</comment>